<dbReference type="Pfam" id="PF08448">
    <property type="entry name" value="PAS_4"/>
    <property type="match status" value="1"/>
</dbReference>
<reference evidence="11" key="1">
    <citation type="submission" date="2010-05" db="EMBL/GenBank/DDBJ databases">
        <title>The draft genome of Desulfonatronospira thiodismutans ASO3-1.</title>
        <authorList>
            <consortium name="US DOE Joint Genome Institute (JGI-PGF)"/>
            <person name="Lucas S."/>
            <person name="Copeland A."/>
            <person name="Lapidus A."/>
            <person name="Cheng J.-F."/>
            <person name="Bruce D."/>
            <person name="Goodwin L."/>
            <person name="Pitluck S."/>
            <person name="Chertkov O."/>
            <person name="Brettin T."/>
            <person name="Detter J.C."/>
            <person name="Han C."/>
            <person name="Land M.L."/>
            <person name="Hauser L."/>
            <person name="Kyrpides N."/>
            <person name="Mikhailova N."/>
            <person name="Muyzer G."/>
            <person name="Woyke T."/>
        </authorList>
    </citation>
    <scope>NUCLEOTIDE SEQUENCE [LARGE SCALE GENOMIC DNA]</scope>
    <source>
        <strain evidence="11">ASO3-1</strain>
    </source>
</reference>
<dbReference type="PRINTS" id="PR00344">
    <property type="entry name" value="BCTRLSENSOR"/>
</dbReference>
<dbReference type="GO" id="GO:0009927">
    <property type="term" value="F:histidine phosphotransfer kinase activity"/>
    <property type="evidence" value="ECO:0007669"/>
    <property type="project" value="TreeGrafter"/>
</dbReference>
<feature type="domain" description="Response regulatory" evidence="8">
    <location>
        <begin position="827"/>
        <end position="946"/>
    </location>
</feature>
<evidence type="ECO:0000313" key="11">
    <source>
        <dbReference type="EMBL" id="EFI35330.1"/>
    </source>
</evidence>
<gene>
    <name evidence="11" type="ORF">Dthio_PD2745</name>
</gene>
<dbReference type="SUPFAM" id="SSF47384">
    <property type="entry name" value="Homodimeric domain of signal transducing histidine kinase"/>
    <property type="match status" value="1"/>
</dbReference>
<evidence type="ECO:0000256" key="1">
    <source>
        <dbReference type="ARBA" id="ARBA00000085"/>
    </source>
</evidence>
<dbReference type="OrthoDB" id="5468693at2"/>
<dbReference type="EC" id="2.7.13.3" evidence="2"/>
<feature type="domain" description="PAS" evidence="9">
    <location>
        <begin position="321"/>
        <end position="391"/>
    </location>
</feature>
<dbReference type="InterPro" id="IPR011006">
    <property type="entry name" value="CheY-like_superfamily"/>
</dbReference>
<dbReference type="InterPro" id="IPR004358">
    <property type="entry name" value="Sig_transdc_His_kin-like_C"/>
</dbReference>
<dbReference type="PROSITE" id="PS50113">
    <property type="entry name" value="PAC"/>
    <property type="match status" value="1"/>
</dbReference>
<dbReference type="InterPro" id="IPR035965">
    <property type="entry name" value="PAS-like_dom_sf"/>
</dbReference>
<dbReference type="Gene3D" id="3.30.450.20">
    <property type="entry name" value="PAS domain"/>
    <property type="match status" value="3"/>
</dbReference>
<dbReference type="SUPFAM" id="SSF52172">
    <property type="entry name" value="CheY-like"/>
    <property type="match status" value="1"/>
</dbReference>
<feature type="domain" description="PAC" evidence="10">
    <location>
        <begin position="230"/>
        <end position="281"/>
    </location>
</feature>
<dbReference type="PROSITE" id="PS50112">
    <property type="entry name" value="PAS"/>
    <property type="match status" value="2"/>
</dbReference>
<dbReference type="InterPro" id="IPR001610">
    <property type="entry name" value="PAC"/>
</dbReference>
<feature type="domain" description="PAS" evidence="9">
    <location>
        <begin position="442"/>
        <end position="497"/>
    </location>
</feature>
<dbReference type="SMART" id="SM00086">
    <property type="entry name" value="PAC"/>
    <property type="match status" value="1"/>
</dbReference>
<dbReference type="EMBL" id="ACJN02000001">
    <property type="protein sequence ID" value="EFI35330.1"/>
    <property type="molecule type" value="Genomic_DNA"/>
</dbReference>
<dbReference type="InterPro" id="IPR005467">
    <property type="entry name" value="His_kinase_dom"/>
</dbReference>
<dbReference type="InterPro" id="IPR003661">
    <property type="entry name" value="HisK_dim/P_dom"/>
</dbReference>
<evidence type="ECO:0000256" key="5">
    <source>
        <dbReference type="ARBA" id="ARBA00022777"/>
    </source>
</evidence>
<evidence type="ECO:0000256" key="6">
    <source>
        <dbReference type="PROSITE-ProRule" id="PRU00169"/>
    </source>
</evidence>
<dbReference type="Pfam" id="PF00072">
    <property type="entry name" value="Response_reg"/>
    <property type="match status" value="1"/>
</dbReference>
<organism evidence="11 12">
    <name type="scientific">Desulfonatronospira thiodismutans ASO3-1</name>
    <dbReference type="NCBI Taxonomy" id="555779"/>
    <lineage>
        <taxon>Bacteria</taxon>
        <taxon>Pseudomonadati</taxon>
        <taxon>Thermodesulfobacteriota</taxon>
        <taxon>Desulfovibrionia</taxon>
        <taxon>Desulfovibrionales</taxon>
        <taxon>Desulfonatronovibrionaceae</taxon>
        <taxon>Desulfonatronospira</taxon>
    </lineage>
</organism>
<protein>
    <recommendedName>
        <fullName evidence="2">histidine kinase</fullName>
        <ecNumber evidence="2">2.7.13.3</ecNumber>
    </recommendedName>
</protein>
<dbReference type="CDD" id="cd17546">
    <property type="entry name" value="REC_hyHK_CKI1_RcsC-like"/>
    <property type="match status" value="1"/>
</dbReference>
<dbReference type="Proteomes" id="UP000005496">
    <property type="component" value="Unassembled WGS sequence"/>
</dbReference>
<dbReference type="Pfam" id="PF02518">
    <property type="entry name" value="HATPase_c"/>
    <property type="match status" value="1"/>
</dbReference>
<dbReference type="PANTHER" id="PTHR43047:SF72">
    <property type="entry name" value="OSMOSENSING HISTIDINE PROTEIN KINASE SLN1"/>
    <property type="match status" value="1"/>
</dbReference>
<evidence type="ECO:0000259" key="8">
    <source>
        <dbReference type="PROSITE" id="PS50110"/>
    </source>
</evidence>
<dbReference type="GO" id="GO:0000155">
    <property type="term" value="F:phosphorelay sensor kinase activity"/>
    <property type="evidence" value="ECO:0007669"/>
    <property type="project" value="InterPro"/>
</dbReference>
<evidence type="ECO:0000313" key="12">
    <source>
        <dbReference type="Proteomes" id="UP000005496"/>
    </source>
</evidence>
<dbReference type="SMART" id="SM00091">
    <property type="entry name" value="PAS"/>
    <property type="match status" value="3"/>
</dbReference>
<dbReference type="Gene3D" id="3.30.565.10">
    <property type="entry name" value="Histidine kinase-like ATPase, C-terminal domain"/>
    <property type="match status" value="1"/>
</dbReference>
<dbReference type="PROSITE" id="PS50110">
    <property type="entry name" value="RESPONSE_REGULATORY"/>
    <property type="match status" value="1"/>
</dbReference>
<dbReference type="NCBIfam" id="TIGR00229">
    <property type="entry name" value="sensory_box"/>
    <property type="match status" value="3"/>
</dbReference>
<proteinExistence type="predicted"/>
<dbReference type="AlphaFoldDB" id="D6SKW9"/>
<dbReference type="SMART" id="SM00387">
    <property type="entry name" value="HATPase_c"/>
    <property type="match status" value="1"/>
</dbReference>
<dbReference type="SMART" id="SM00388">
    <property type="entry name" value="HisKA"/>
    <property type="match status" value="1"/>
</dbReference>
<feature type="domain" description="Histidine kinase" evidence="7">
    <location>
        <begin position="584"/>
        <end position="805"/>
    </location>
</feature>
<dbReference type="InterPro" id="IPR036097">
    <property type="entry name" value="HisK_dim/P_sf"/>
</dbReference>
<dbReference type="eggNOG" id="COG5002">
    <property type="taxonomic scope" value="Bacteria"/>
</dbReference>
<name>D6SKW9_9BACT</name>
<dbReference type="SMART" id="SM00448">
    <property type="entry name" value="REC"/>
    <property type="match status" value="1"/>
</dbReference>
<comment type="caution">
    <text evidence="11">The sequence shown here is derived from an EMBL/GenBank/DDBJ whole genome shotgun (WGS) entry which is preliminary data.</text>
</comment>
<dbReference type="InterPro" id="IPR013656">
    <property type="entry name" value="PAS_4"/>
</dbReference>
<accession>D6SKW9</accession>
<dbReference type="CDD" id="cd00082">
    <property type="entry name" value="HisKA"/>
    <property type="match status" value="1"/>
</dbReference>
<comment type="catalytic activity">
    <reaction evidence="1">
        <text>ATP + protein L-histidine = ADP + protein N-phospho-L-histidine.</text>
        <dbReference type="EC" id="2.7.13.3"/>
    </reaction>
</comment>
<evidence type="ECO:0000256" key="2">
    <source>
        <dbReference type="ARBA" id="ARBA00012438"/>
    </source>
</evidence>
<keyword evidence="5 11" id="KW-0418">Kinase</keyword>
<dbReference type="InterPro" id="IPR013655">
    <property type="entry name" value="PAS_fold_3"/>
</dbReference>
<keyword evidence="3 6" id="KW-0597">Phosphoprotein</keyword>
<dbReference type="SUPFAM" id="SSF55785">
    <property type="entry name" value="PYP-like sensor domain (PAS domain)"/>
    <property type="match status" value="3"/>
</dbReference>
<dbReference type="PANTHER" id="PTHR43047">
    <property type="entry name" value="TWO-COMPONENT HISTIDINE PROTEIN KINASE"/>
    <property type="match status" value="1"/>
</dbReference>
<sequence length="949" mass="107806">MPDEISRNDITKIATALLESRDMDSLLCHCLPLFMELSKCSIIGLYSKGKQDMYHVSADPSVFLENPRKTCQHILARMEIGADEPWPGTLCQNLHCYGFKLQGKWRLLVCKLRPFSPDFFQDFLELVDLMGKSRIFCEDESTVQVSSERLQKLEQTEKIFLHLVQYIPSVFWLREKNRMLYVSPGYEMIWGRPLDALFNDMEHFYRSVHVKDLDWAFKCLHEDFFSKHSIELEFRIVRPEGAVRWVRIRSYPIFEDGSVVRRAGIAEDITSEKAMLGELDRYRFHLDEMVKEKTVRLSCLNQILENDVEDRKKLHKKLIKSNALFRSFVDSFIHPALLVDFDGTILALNKAVARAFGTTPDKIAGCSAFKFLEWERFEYFMVKVQEVLCTGKPLRFNENVGNVHFDVQVSPVVEPSGKAFQAVFYLNDITEVVQAEEELHRSWARLCAVVDSMPVLVHAHDEAGNFVFWNKESERVLGYTAEEMLNNPDAFEILYTEKGLRKKALKCWADYDGKTPCTLEVKDKSGCIKTIEWHRLSSNYPIAGWKDWEAGLDVTEKKAGERQLLKAIAETEKANQLKSRFLANISHEVRTPISGVIGLSSMLLKTSADDDQKRMIQNIANLSEYLLQIINEILDFSKLESGSYSLEQHDFDLDSMFESIAAALCSQVQEKNVEFKVLIEDDVPVHLRGDGYSLKRILVNLTANAVKFTDAGNVILRASLLNRSKDRLEILFVVFDTGVGVPAAIQETIFEPFTQAEGGFSRRYGGTGLGLAICKSLVEMMGGHIWMESTPGEGSSFFVRIPFEPAEASLQISSVQSGQVPEVRNLKILLVEDFPVNQEIIAHILREQGHDVTIKSDGREALEDLEQGNRYDLVLMDLQMPVMDGFEATAHIRSHADASISRVPVIALTAHTVDSNIDYAYRVGMNGYLLKPVAPEEFRKTLAGLFSGT</sequence>
<feature type="modified residue" description="4-aspartylphosphate" evidence="6">
    <location>
        <position position="877"/>
    </location>
</feature>
<dbReference type="Pfam" id="PF00512">
    <property type="entry name" value="HisKA"/>
    <property type="match status" value="1"/>
</dbReference>
<evidence type="ECO:0000256" key="4">
    <source>
        <dbReference type="ARBA" id="ARBA00022679"/>
    </source>
</evidence>
<dbReference type="InterPro" id="IPR001789">
    <property type="entry name" value="Sig_transdc_resp-reg_receiver"/>
</dbReference>
<dbReference type="InterPro" id="IPR000700">
    <property type="entry name" value="PAS-assoc_C"/>
</dbReference>
<dbReference type="Gene3D" id="1.10.287.130">
    <property type="match status" value="1"/>
</dbReference>
<keyword evidence="12" id="KW-1185">Reference proteome</keyword>
<evidence type="ECO:0000259" key="7">
    <source>
        <dbReference type="PROSITE" id="PS50109"/>
    </source>
</evidence>
<evidence type="ECO:0000259" key="10">
    <source>
        <dbReference type="PROSITE" id="PS50113"/>
    </source>
</evidence>
<dbReference type="InterPro" id="IPR000014">
    <property type="entry name" value="PAS"/>
</dbReference>
<evidence type="ECO:0000256" key="3">
    <source>
        <dbReference type="ARBA" id="ARBA00022553"/>
    </source>
</evidence>
<dbReference type="SUPFAM" id="SSF55874">
    <property type="entry name" value="ATPase domain of HSP90 chaperone/DNA topoisomerase II/histidine kinase"/>
    <property type="match status" value="1"/>
</dbReference>
<dbReference type="PROSITE" id="PS50109">
    <property type="entry name" value="HIS_KIN"/>
    <property type="match status" value="1"/>
</dbReference>
<dbReference type="FunFam" id="3.30.565.10:FF:000010">
    <property type="entry name" value="Sensor histidine kinase RcsC"/>
    <property type="match status" value="1"/>
</dbReference>
<dbReference type="RefSeq" id="WP_008868462.1">
    <property type="nucleotide sequence ID" value="NZ_ACJN02000001.1"/>
</dbReference>
<dbReference type="Gene3D" id="3.40.50.2300">
    <property type="match status" value="1"/>
</dbReference>
<dbReference type="Pfam" id="PF13188">
    <property type="entry name" value="PAS_8"/>
    <property type="match status" value="1"/>
</dbReference>
<keyword evidence="4" id="KW-0808">Transferase</keyword>
<dbReference type="GO" id="GO:0005886">
    <property type="term" value="C:plasma membrane"/>
    <property type="evidence" value="ECO:0007669"/>
    <property type="project" value="TreeGrafter"/>
</dbReference>
<dbReference type="Pfam" id="PF08447">
    <property type="entry name" value="PAS_3"/>
    <property type="match status" value="1"/>
</dbReference>
<dbReference type="CDD" id="cd16922">
    <property type="entry name" value="HATPase_EvgS-ArcB-TorS-like"/>
    <property type="match status" value="1"/>
</dbReference>
<evidence type="ECO:0000259" key="9">
    <source>
        <dbReference type="PROSITE" id="PS50112"/>
    </source>
</evidence>
<dbReference type="InterPro" id="IPR036890">
    <property type="entry name" value="HATPase_C_sf"/>
</dbReference>
<dbReference type="CDD" id="cd00130">
    <property type="entry name" value="PAS"/>
    <property type="match status" value="3"/>
</dbReference>
<dbReference type="InterPro" id="IPR003594">
    <property type="entry name" value="HATPase_dom"/>
</dbReference>